<feature type="compositionally biased region" description="Basic and acidic residues" evidence="10">
    <location>
        <begin position="131"/>
        <end position="161"/>
    </location>
</feature>
<evidence type="ECO:0000256" key="7">
    <source>
        <dbReference type="ARBA" id="ARBA00023136"/>
    </source>
</evidence>
<dbReference type="EMBL" id="CM031832">
    <property type="protein sequence ID" value="KAG6700907.1"/>
    <property type="molecule type" value="Genomic_DNA"/>
</dbReference>
<feature type="compositionally biased region" description="Basic and acidic residues" evidence="10">
    <location>
        <begin position="92"/>
        <end position="111"/>
    </location>
</feature>
<feature type="compositionally biased region" description="Basic and acidic residues" evidence="10">
    <location>
        <begin position="259"/>
        <end position="268"/>
    </location>
</feature>
<feature type="region of interest" description="Disordered" evidence="10">
    <location>
        <begin position="46"/>
        <end position="330"/>
    </location>
</feature>
<feature type="compositionally biased region" description="Basic and acidic residues" evidence="10">
    <location>
        <begin position="321"/>
        <end position="330"/>
    </location>
</feature>
<dbReference type="InterPro" id="IPR004159">
    <property type="entry name" value="Put_SAM_MeTrfase"/>
</dbReference>
<evidence type="ECO:0000256" key="9">
    <source>
        <dbReference type="ARBA" id="ARBA00060399"/>
    </source>
</evidence>
<evidence type="ECO:0000256" key="11">
    <source>
        <dbReference type="SAM" id="Phobius"/>
    </source>
</evidence>
<dbReference type="FunFam" id="3.40.50.150:FF:000084">
    <property type="entry name" value="probable methyltransferase PMT23"/>
    <property type="match status" value="1"/>
</dbReference>
<accession>A0A922EFP1</accession>
<dbReference type="GO" id="GO:0005802">
    <property type="term" value="C:trans-Golgi network"/>
    <property type="evidence" value="ECO:0007669"/>
    <property type="project" value="TreeGrafter"/>
</dbReference>
<feature type="compositionally biased region" description="Basic and acidic residues" evidence="10">
    <location>
        <begin position="217"/>
        <end position="240"/>
    </location>
</feature>
<feature type="region of interest" description="Disordered" evidence="10">
    <location>
        <begin position="1"/>
        <end position="20"/>
    </location>
</feature>
<evidence type="ECO:0000256" key="2">
    <source>
        <dbReference type="ARBA" id="ARBA00022603"/>
    </source>
</evidence>
<evidence type="ECO:0000256" key="1">
    <source>
        <dbReference type="ARBA" id="ARBA00008361"/>
    </source>
</evidence>
<feature type="compositionally biased region" description="Polar residues" evidence="10">
    <location>
        <begin position="178"/>
        <end position="200"/>
    </location>
</feature>
<keyword evidence="4 11" id="KW-0812">Transmembrane</keyword>
<keyword evidence="2" id="KW-0489">Methyltransferase</keyword>
<dbReference type="PANTHER" id="PTHR10108">
    <property type="entry name" value="SAM-DEPENDENT METHYLTRANSFERASE"/>
    <property type="match status" value="1"/>
</dbReference>
<evidence type="ECO:0000256" key="4">
    <source>
        <dbReference type="ARBA" id="ARBA00022692"/>
    </source>
</evidence>
<reference evidence="12" key="1">
    <citation type="submission" date="2021-01" db="EMBL/GenBank/DDBJ databases">
        <authorList>
            <person name="Lovell J.T."/>
            <person name="Bentley N."/>
            <person name="Bhattarai G."/>
            <person name="Jenkins J.W."/>
            <person name="Sreedasyam A."/>
            <person name="Alarcon Y."/>
            <person name="Bock C."/>
            <person name="Boston L."/>
            <person name="Carlson J."/>
            <person name="Cervantes K."/>
            <person name="Clermont K."/>
            <person name="Krom N."/>
            <person name="Kubenka K."/>
            <person name="Mamidi S."/>
            <person name="Mattison C."/>
            <person name="Monteros M."/>
            <person name="Pisani C."/>
            <person name="Plott C."/>
            <person name="Rajasekar S."/>
            <person name="Rhein H.S."/>
            <person name="Rohla C."/>
            <person name="Song M."/>
            <person name="Hilaire R.S."/>
            <person name="Shu S."/>
            <person name="Wells L."/>
            <person name="Wang X."/>
            <person name="Webber J."/>
            <person name="Heerema R.J."/>
            <person name="Klein P."/>
            <person name="Conner P."/>
            <person name="Grauke L."/>
            <person name="Grimwood J."/>
            <person name="Schmutz J."/>
            <person name="Randall J.J."/>
        </authorList>
    </citation>
    <scope>NUCLEOTIDE SEQUENCE</scope>
    <source>
        <tissue evidence="12">Leaf</tissue>
    </source>
</reference>
<feature type="transmembrane region" description="Helical" evidence="11">
    <location>
        <begin position="20"/>
        <end position="40"/>
    </location>
</feature>
<feature type="compositionally biased region" description="Polar residues" evidence="10">
    <location>
        <begin position="46"/>
        <end position="68"/>
    </location>
</feature>
<proteinExistence type="inferred from homology"/>
<keyword evidence="8" id="KW-0325">Glycoprotein</keyword>
<evidence type="ECO:0000256" key="10">
    <source>
        <dbReference type="SAM" id="MobiDB-lite"/>
    </source>
</evidence>
<comment type="caution">
    <text evidence="12">The sequence shown here is derived from an EMBL/GenBank/DDBJ whole genome shotgun (WGS) entry which is preliminary data.</text>
</comment>
<evidence type="ECO:0000313" key="13">
    <source>
        <dbReference type="Proteomes" id="UP000811246"/>
    </source>
</evidence>
<evidence type="ECO:0000313" key="12">
    <source>
        <dbReference type="EMBL" id="KAG6700907.1"/>
    </source>
</evidence>
<keyword evidence="7 11" id="KW-0472">Membrane</keyword>
<evidence type="ECO:0000256" key="8">
    <source>
        <dbReference type="ARBA" id="ARBA00023180"/>
    </source>
</evidence>
<gene>
    <name evidence="12" type="ORF">I3842_08G136700</name>
</gene>
<protein>
    <recommendedName>
        <fullName evidence="14">Methyltransferase PMT27</fullName>
    </recommendedName>
</protein>
<dbReference type="AlphaFoldDB" id="A0A922EFP1"/>
<evidence type="ECO:0008006" key="14">
    <source>
        <dbReference type="Google" id="ProtNLM"/>
    </source>
</evidence>
<feature type="compositionally biased region" description="Basic and acidic residues" evidence="10">
    <location>
        <begin position="275"/>
        <end position="285"/>
    </location>
</feature>
<keyword evidence="6 11" id="KW-1133">Transmembrane helix</keyword>
<dbReference type="PANTHER" id="PTHR10108:SF1077">
    <property type="entry name" value="METHYLTRANSFERASE PMT27-RELATED"/>
    <property type="match status" value="1"/>
</dbReference>
<sequence length="870" mass="98716">MALGKSRNSKRSSSSSSSSYGSTITMVVFLGLCVWAIWMLTSNSVTSPQNASHIATTSSTPEDQSATRSDVKKDPSAFQDNPGDLPDDAINSDDHREESKDDMSKSGDQKLDSLPGDSKDPNVVNYAVDRINAKQENSQDLRGKESSKEQEKQKENEKQISEESSFTQNQLEAVESQKMGNEQQSFVSNLSEFQINQVPSGDQESKNDEDESQESSQESKNDEGQKQEKQKEDTENKEENPEVPQKQQTQQEFQDETNEVPKESHEVFENQESQQNKEEKTESKSVDLNAGEAFPGGGNTGIPKESKESKKSWSTQAAQSENEKERRKDESNAIWSIYGYTWHLCNVTAGTDYIPCLDNQKALKKLRTTKHFEQYRERHCPEEGPMCLVQPPEGYKTPIMWPKSRDKIWYHNVPHAKLAEVKGHQNWVKVTGEFLTFPGGGTQFIHGALHYIDFLQQSIPNIAWGKHTRVILDVGCGVASFGGYLFERDVLTMSFAPKDEHEAQVQFALERGIPAISAVMGSQRLPFPSRVFDLVHCARCRVPWHAEGGMLLLELNRVLRPGGYFVWSATPVYQKLEEDVEIWKEMSSLTTSMCWELVSINKDKLNSVSAAIYRKPSSNNCYDQRKQKRPPMCKNDDDPNAAWHVPLQPCMHRVPVDEAERGTQWPEAWPRRLQTPPYWLNSSQMGIYGKPAPQDFAADHEHWKQVVSKSYVTSLGITWSNVRNVMDMRAVYGGFAAALKDLRVWVLNVVNIDSPDTLPIIYERGLFGIYHDWCESFSTYPRTYDLLHADHLFSKLKKRCKLAPVMVEVDRVVRPGGKLIVRDESSTIGEVENLLKSLHWEVHLTFSKNQEGMLSAQKGNWRPDTYVEPS</sequence>
<evidence type="ECO:0000256" key="6">
    <source>
        <dbReference type="ARBA" id="ARBA00022989"/>
    </source>
</evidence>
<comment type="subcellular location">
    <subcellularLocation>
        <location evidence="9">Endomembrane system</location>
        <topology evidence="9">Single-pass type II membrane protein</topology>
    </subcellularLocation>
</comment>
<dbReference type="Pfam" id="PF03141">
    <property type="entry name" value="Methyltransf_29"/>
    <property type="match status" value="1"/>
</dbReference>
<name>A0A922EFP1_CARIL</name>
<evidence type="ECO:0000256" key="3">
    <source>
        <dbReference type="ARBA" id="ARBA00022679"/>
    </source>
</evidence>
<dbReference type="GO" id="GO:0005768">
    <property type="term" value="C:endosome"/>
    <property type="evidence" value="ECO:0007669"/>
    <property type="project" value="TreeGrafter"/>
</dbReference>
<dbReference type="GO" id="GO:0032259">
    <property type="term" value="P:methylation"/>
    <property type="evidence" value="ECO:0007669"/>
    <property type="project" value="UniProtKB-KW"/>
</dbReference>
<keyword evidence="3" id="KW-0808">Transferase</keyword>
<evidence type="ECO:0000256" key="5">
    <source>
        <dbReference type="ARBA" id="ARBA00022968"/>
    </source>
</evidence>
<dbReference type="Proteomes" id="UP000811246">
    <property type="component" value="Chromosome 8"/>
</dbReference>
<organism evidence="12 13">
    <name type="scientific">Carya illinoinensis</name>
    <name type="common">Pecan</name>
    <dbReference type="NCBI Taxonomy" id="32201"/>
    <lineage>
        <taxon>Eukaryota</taxon>
        <taxon>Viridiplantae</taxon>
        <taxon>Streptophyta</taxon>
        <taxon>Embryophyta</taxon>
        <taxon>Tracheophyta</taxon>
        <taxon>Spermatophyta</taxon>
        <taxon>Magnoliopsida</taxon>
        <taxon>eudicotyledons</taxon>
        <taxon>Gunneridae</taxon>
        <taxon>Pentapetalae</taxon>
        <taxon>rosids</taxon>
        <taxon>fabids</taxon>
        <taxon>Fagales</taxon>
        <taxon>Juglandaceae</taxon>
        <taxon>Carya</taxon>
    </lineage>
</organism>
<feature type="region of interest" description="Disordered" evidence="10">
    <location>
        <begin position="620"/>
        <end position="639"/>
    </location>
</feature>
<comment type="similarity">
    <text evidence="1">Belongs to the methyltransferase superfamily.</text>
</comment>
<keyword evidence="5" id="KW-0735">Signal-anchor</keyword>
<dbReference type="GO" id="GO:0008168">
    <property type="term" value="F:methyltransferase activity"/>
    <property type="evidence" value="ECO:0007669"/>
    <property type="project" value="UniProtKB-KW"/>
</dbReference>